<accession>A0ABM0XFP4</accession>
<evidence type="ECO:0000256" key="2">
    <source>
        <dbReference type="ARBA" id="ARBA00008963"/>
    </source>
</evidence>
<keyword evidence="6" id="KW-0732">Signal</keyword>
<protein>
    <submittedName>
        <fullName evidence="10">Uncharacterized protein LOC104763684</fullName>
    </submittedName>
</protein>
<evidence type="ECO:0000256" key="8">
    <source>
        <dbReference type="SAM" id="MobiDB-lite"/>
    </source>
</evidence>
<keyword evidence="7" id="KW-0379">Hydroxylation</keyword>
<dbReference type="InterPro" id="IPR033250">
    <property type="entry name" value="CEP"/>
</dbReference>
<feature type="region of interest" description="Disordered" evidence="8">
    <location>
        <begin position="63"/>
        <end position="109"/>
    </location>
</feature>
<proteinExistence type="inferred from homology"/>
<dbReference type="GeneID" id="104763684"/>
<organism evidence="9 10">
    <name type="scientific">Camelina sativa</name>
    <name type="common">False flax</name>
    <name type="synonym">Myagrum sativum</name>
    <dbReference type="NCBI Taxonomy" id="90675"/>
    <lineage>
        <taxon>Eukaryota</taxon>
        <taxon>Viridiplantae</taxon>
        <taxon>Streptophyta</taxon>
        <taxon>Embryophyta</taxon>
        <taxon>Tracheophyta</taxon>
        <taxon>Spermatophyta</taxon>
        <taxon>Magnoliopsida</taxon>
        <taxon>eudicotyledons</taxon>
        <taxon>Gunneridae</taxon>
        <taxon>Pentapetalae</taxon>
        <taxon>rosids</taxon>
        <taxon>malvids</taxon>
        <taxon>Brassicales</taxon>
        <taxon>Brassicaceae</taxon>
        <taxon>Camelineae</taxon>
        <taxon>Camelina</taxon>
    </lineage>
</organism>
<keyword evidence="9" id="KW-1185">Reference proteome</keyword>
<dbReference type="Proteomes" id="UP000694864">
    <property type="component" value="Chromosome 18"/>
</dbReference>
<reference evidence="10" key="2">
    <citation type="submission" date="2025-08" db="UniProtKB">
        <authorList>
            <consortium name="RefSeq"/>
        </authorList>
    </citation>
    <scope>IDENTIFICATION</scope>
    <source>
        <tissue evidence="10">Leaf</tissue>
    </source>
</reference>
<comment type="similarity">
    <text evidence="2">Belongs to the C-terminally encoded plant signaling peptide (CEP) family.</text>
</comment>
<evidence type="ECO:0000256" key="5">
    <source>
        <dbReference type="ARBA" id="ARBA00022702"/>
    </source>
</evidence>
<evidence type="ECO:0000256" key="4">
    <source>
        <dbReference type="ARBA" id="ARBA00022525"/>
    </source>
</evidence>
<evidence type="ECO:0000256" key="6">
    <source>
        <dbReference type="ARBA" id="ARBA00022729"/>
    </source>
</evidence>
<dbReference type="PANTHER" id="PTHR33348">
    <property type="entry name" value="PRECURSOR OF CEP5"/>
    <property type="match status" value="1"/>
</dbReference>
<comment type="subcellular location">
    <subcellularLocation>
        <location evidence="1">Secreted</location>
        <location evidence="1">Extracellular space</location>
        <location evidence="1">Apoplast</location>
    </subcellularLocation>
</comment>
<evidence type="ECO:0000313" key="10">
    <source>
        <dbReference type="RefSeq" id="XP_010485330.1"/>
    </source>
</evidence>
<sequence>MESSMGQKKTLYACVFLMMVFFLGFNCVHGRTLKGMKTDDKINDGPDDSKMMMMMAVLNDLKVDEKAMQFSPPPPPPPPSSQSGGKRTEDFRPTKPGNSPGIGHSLPHT</sequence>
<evidence type="ECO:0000256" key="1">
    <source>
        <dbReference type="ARBA" id="ARBA00004271"/>
    </source>
</evidence>
<dbReference type="RefSeq" id="XP_010485330.1">
    <property type="nucleotide sequence ID" value="XM_010487028.1"/>
</dbReference>
<feature type="compositionally biased region" description="Pro residues" evidence="8">
    <location>
        <begin position="71"/>
        <end position="80"/>
    </location>
</feature>
<keyword evidence="5" id="KW-0372">Hormone</keyword>
<reference evidence="9" key="1">
    <citation type="journal article" date="2014" name="Nat. Commun.">
        <title>The emerging biofuel crop Camelina sativa retains a highly undifferentiated hexaploid genome structure.</title>
        <authorList>
            <person name="Kagale S."/>
            <person name="Koh C."/>
            <person name="Nixon J."/>
            <person name="Bollina V."/>
            <person name="Clarke W.E."/>
            <person name="Tuteja R."/>
            <person name="Spillane C."/>
            <person name="Robinson S.J."/>
            <person name="Links M.G."/>
            <person name="Clarke C."/>
            <person name="Higgins E.E."/>
            <person name="Huebert T."/>
            <person name="Sharpe A.G."/>
            <person name="Parkin I.A."/>
        </authorList>
    </citation>
    <scope>NUCLEOTIDE SEQUENCE [LARGE SCALE GENOMIC DNA]</scope>
    <source>
        <strain evidence="9">cv. DH55</strain>
    </source>
</reference>
<keyword evidence="3" id="KW-0052">Apoplast</keyword>
<evidence type="ECO:0000256" key="3">
    <source>
        <dbReference type="ARBA" id="ARBA00022523"/>
    </source>
</evidence>
<gene>
    <name evidence="10" type="primary">LOC104763684</name>
</gene>
<evidence type="ECO:0000256" key="7">
    <source>
        <dbReference type="ARBA" id="ARBA00023278"/>
    </source>
</evidence>
<dbReference type="PANTHER" id="PTHR33348:SF39">
    <property type="entry name" value="PRECURSOR OF CEP5"/>
    <property type="match status" value="1"/>
</dbReference>
<evidence type="ECO:0000313" key="9">
    <source>
        <dbReference type="Proteomes" id="UP000694864"/>
    </source>
</evidence>
<keyword evidence="4" id="KW-0964">Secreted</keyword>
<name>A0ABM0XFP4_CAMSA</name>